<dbReference type="InterPro" id="IPR006594">
    <property type="entry name" value="LisH"/>
</dbReference>
<dbReference type="Proteomes" id="UP000658997">
    <property type="component" value="Unassembled WGS sequence"/>
</dbReference>
<comment type="subunit">
    <text evidence="11">Self-associates. Interacts with NDL1 and dynein.</text>
</comment>
<dbReference type="InterPro" id="IPR020472">
    <property type="entry name" value="WD40_PAC1"/>
</dbReference>
<feature type="repeat" description="WD" evidence="12">
    <location>
        <begin position="154"/>
        <end position="195"/>
    </location>
</feature>
<keyword evidence="3 12" id="KW-0853">WD repeat</keyword>
<dbReference type="SUPFAM" id="SSF109925">
    <property type="entry name" value="Lissencephaly-1 protein (Lis-1, PAF-AH alpha) N-terminal domain"/>
    <property type="match status" value="1"/>
</dbReference>
<dbReference type="GO" id="GO:0005737">
    <property type="term" value="C:cytoplasm"/>
    <property type="evidence" value="ECO:0007669"/>
    <property type="project" value="UniProtKB-UniRule"/>
</dbReference>
<accession>A0A1K0GRS5</accession>
<dbReference type="GO" id="GO:0005875">
    <property type="term" value="C:microtubule associated complex"/>
    <property type="evidence" value="ECO:0007669"/>
    <property type="project" value="UniProtKB-UniRule"/>
</dbReference>
<dbReference type="Pfam" id="PF00400">
    <property type="entry name" value="WD40"/>
    <property type="match status" value="6"/>
</dbReference>
<dbReference type="Proteomes" id="UP000179920">
    <property type="component" value="Chromosome VIII"/>
</dbReference>
<evidence type="ECO:0000313" key="15">
    <source>
        <dbReference type="EMBL" id="SYW83189.1"/>
    </source>
</evidence>
<evidence type="ECO:0000313" key="16">
    <source>
        <dbReference type="Proteomes" id="UP000179920"/>
    </source>
</evidence>
<keyword evidence="10 11" id="KW-0131">Cell cycle</keyword>
<keyword evidence="8 11" id="KW-0175">Coiled coil</keyword>
<evidence type="ECO:0000256" key="6">
    <source>
        <dbReference type="ARBA" id="ARBA00022737"/>
    </source>
</evidence>
<dbReference type="PANTHER" id="PTHR22847:SF637">
    <property type="entry name" value="WD REPEAT DOMAIN 5B"/>
    <property type="match status" value="1"/>
</dbReference>
<dbReference type="PIRSF" id="PIRSF037647">
    <property type="entry name" value="Dynein_regulator_Lis1"/>
    <property type="match status" value="1"/>
</dbReference>
<keyword evidence="5 11" id="KW-0493">Microtubule</keyword>
<evidence type="ECO:0000256" key="5">
    <source>
        <dbReference type="ARBA" id="ARBA00022701"/>
    </source>
</evidence>
<name>A0A1K0GRS5_9BASI</name>
<dbReference type="EMBL" id="LT558124">
    <property type="protein sequence ID" value="SAM82804.1"/>
    <property type="molecule type" value="Genomic_DNA"/>
</dbReference>
<feature type="domain" description="PAC1-like LisH-like dimerisation" evidence="13">
    <location>
        <begin position="12"/>
        <end position="46"/>
    </location>
</feature>
<dbReference type="GO" id="GO:0007154">
    <property type="term" value="P:cell communication"/>
    <property type="evidence" value="ECO:0007669"/>
    <property type="project" value="UniProtKB-ARBA"/>
</dbReference>
<dbReference type="PROSITE" id="PS50896">
    <property type="entry name" value="LISH"/>
    <property type="match status" value="1"/>
</dbReference>
<sequence>MSSLNSTSMLSERQKDELHKSILDYFKSNNLHESYATLLRESGQEGFVPDPKAKYAGLLEKKWTSVIRLQKKIMEMESRLSSLQEELASAPSAKRSASLNDWVPRGSARHTMTGHRLPVTKVAFHPIFSQVATASEDTTIKLWDWETGDFERTLKGHTKAVQDVDFDSKGNWVVSCSSDLSIKVWDANNDYRNTKTLHGHDHSVSSVKFLPGDDMIVSASRDRTIRIWEFSTGFCTRTIHGHAEWVRSVIPSDDGRWLVSCSTDQTARIWELSTGETKVELRGHQHVVETAIFAPPSAYPAIRELTGLVAPKDSSATAPGQFVATGSRDKAIRIWDNAGQCLKTLIAHDNWVRGLAFSPNGKNLLSVSDDKTVRVWDLKTGRCTKTIDAHGHFITSVAWGKAKIEAQIPPAQDGASAVIGAGAGGSNGQLKAGEPRTVNVVATTSVDLTVKIWAP</sequence>
<evidence type="ECO:0000256" key="12">
    <source>
        <dbReference type="PROSITE-ProRule" id="PRU00221"/>
    </source>
</evidence>
<evidence type="ECO:0000256" key="11">
    <source>
        <dbReference type="HAMAP-Rule" id="MF_03141"/>
    </source>
</evidence>
<dbReference type="FunFam" id="2.130.10.10:FF:000342">
    <property type="entry name" value="Nuclear distribution protein PAC1"/>
    <property type="match status" value="1"/>
</dbReference>
<feature type="repeat" description="WD" evidence="12">
    <location>
        <begin position="197"/>
        <end position="238"/>
    </location>
</feature>
<dbReference type="GO" id="GO:0070840">
    <property type="term" value="F:dynein complex binding"/>
    <property type="evidence" value="ECO:0007669"/>
    <property type="project" value="UniProtKB-UniRule"/>
</dbReference>
<reference evidence="15" key="3">
    <citation type="submission" date="2018-08" db="EMBL/GenBank/DDBJ databases">
        <authorList>
            <person name="Guldener U."/>
        </authorList>
    </citation>
    <scope>NUCLEOTIDE SEQUENCE</scope>
    <source>
        <strain evidence="15">UB2</strain>
    </source>
</reference>
<comment type="function">
    <text evidence="11">Positively regulates the activity of the minus-end directed microtubule motor protein dynein. May enhance dynein-mediated microtubule sliding by targeting dynein to the microtubule plus end. Required for nuclear migration during vegetative growth as well as development. Required for retrograde early endosome (EE) transport from the hyphal tip. Required for localization of dynein to the mitotic spindle poles. Recruits additional proteins to the dynein complex at SPBs.</text>
</comment>
<evidence type="ECO:0000313" key="14">
    <source>
        <dbReference type="EMBL" id="SAM82804.1"/>
    </source>
</evidence>
<keyword evidence="6" id="KW-0677">Repeat</keyword>
<dbReference type="GO" id="GO:0051301">
    <property type="term" value="P:cell division"/>
    <property type="evidence" value="ECO:0007669"/>
    <property type="project" value="UniProtKB-KW"/>
</dbReference>
<evidence type="ECO:0000256" key="7">
    <source>
        <dbReference type="ARBA" id="ARBA00022776"/>
    </source>
</evidence>
<dbReference type="SUPFAM" id="SSF50978">
    <property type="entry name" value="WD40 repeat-like"/>
    <property type="match status" value="1"/>
</dbReference>
<dbReference type="PRINTS" id="PR00320">
    <property type="entry name" value="GPROTEINBRPT"/>
</dbReference>
<evidence type="ECO:0000256" key="8">
    <source>
        <dbReference type="ARBA" id="ARBA00023054"/>
    </source>
</evidence>
<dbReference type="FunFam" id="1.20.960.30:FF:000002">
    <property type="entry name" value="Platelet-activating factor acetylhydrolase ib"/>
    <property type="match status" value="1"/>
</dbReference>
<evidence type="ECO:0000256" key="1">
    <source>
        <dbReference type="ARBA" id="ARBA00022448"/>
    </source>
</evidence>
<evidence type="ECO:0000256" key="4">
    <source>
        <dbReference type="ARBA" id="ARBA00022618"/>
    </source>
</evidence>
<reference evidence="14" key="2">
    <citation type="submission" date="2016-04" db="EMBL/GenBank/DDBJ databases">
        <authorList>
            <person name="Evans L.H."/>
            <person name="Alamgir A."/>
            <person name="Owens N."/>
            <person name="Weber N.D."/>
            <person name="Virtaneva K."/>
            <person name="Barbian K."/>
            <person name="Babar A."/>
            <person name="Rosenke K."/>
        </authorList>
    </citation>
    <scope>NUCLEOTIDE SEQUENCE</scope>
    <source>
        <strain evidence="14">UB2112</strain>
    </source>
</reference>
<keyword evidence="7 11" id="KW-0498">Mitosis</keyword>
<keyword evidence="1 11" id="KW-0813">Transport</keyword>
<evidence type="ECO:0000256" key="9">
    <source>
        <dbReference type="ARBA" id="ARBA00023212"/>
    </source>
</evidence>
<dbReference type="InterPro" id="IPR019775">
    <property type="entry name" value="WD40_repeat_CS"/>
</dbReference>
<dbReference type="GO" id="GO:1990234">
    <property type="term" value="C:transferase complex"/>
    <property type="evidence" value="ECO:0007669"/>
    <property type="project" value="UniProtKB-ARBA"/>
</dbReference>
<feature type="repeat" description="WD" evidence="12">
    <location>
        <begin position="239"/>
        <end position="280"/>
    </location>
</feature>
<feature type="repeat" description="WD" evidence="12">
    <location>
        <begin position="112"/>
        <end position="153"/>
    </location>
</feature>
<dbReference type="HAMAP" id="MF_03141">
    <property type="entry name" value="lis1"/>
    <property type="match status" value="1"/>
</dbReference>
<feature type="repeat" description="WD" evidence="12">
    <location>
        <begin position="345"/>
        <end position="386"/>
    </location>
</feature>
<protein>
    <recommendedName>
        <fullName evidence="11">Nuclear distribution protein PAC1</fullName>
    </recommendedName>
    <alternativeName>
        <fullName evidence="11">Lissencephaly-1 homolog</fullName>
        <shortName evidence="11">LIS-1</shortName>
    </alternativeName>
    <alternativeName>
        <fullName evidence="11">nudF homolog</fullName>
    </alternativeName>
</protein>
<organism evidence="14 16">
    <name type="scientific">Ustilago bromivora</name>
    <dbReference type="NCBI Taxonomy" id="307758"/>
    <lineage>
        <taxon>Eukaryota</taxon>
        <taxon>Fungi</taxon>
        <taxon>Dikarya</taxon>
        <taxon>Basidiomycota</taxon>
        <taxon>Ustilaginomycotina</taxon>
        <taxon>Ustilaginomycetes</taxon>
        <taxon>Ustilaginales</taxon>
        <taxon>Ustilaginaceae</taxon>
        <taxon>Ustilago</taxon>
    </lineage>
</organism>
<keyword evidence="14" id="KW-0378">Hydrolase</keyword>
<gene>
    <name evidence="11" type="primary">PAC1</name>
    <name evidence="11" type="synonym">LIS1</name>
    <name evidence="15" type="ORF">UBRO2_05080</name>
    <name evidence="14" type="ORF">UBRO_04938</name>
</gene>
<evidence type="ECO:0000256" key="3">
    <source>
        <dbReference type="ARBA" id="ARBA00022574"/>
    </source>
</evidence>
<dbReference type="InterPro" id="IPR015943">
    <property type="entry name" value="WD40/YVTN_repeat-like_dom_sf"/>
</dbReference>
<feature type="repeat" description="WD" evidence="12">
    <location>
        <begin position="320"/>
        <end position="336"/>
    </location>
</feature>
<comment type="domain">
    <text evidence="11">Dimerization mediated by the LisH domain may be required to activate dynein.</text>
</comment>
<comment type="similarity">
    <text evidence="11">Belongs to the WD repeat LIS1/nudF family.</text>
</comment>
<evidence type="ECO:0000256" key="2">
    <source>
        <dbReference type="ARBA" id="ARBA00022490"/>
    </source>
</evidence>
<dbReference type="GO" id="GO:0051012">
    <property type="term" value="P:microtubule sliding"/>
    <property type="evidence" value="ECO:0007669"/>
    <property type="project" value="UniProtKB-UniRule"/>
</dbReference>
<keyword evidence="9 11" id="KW-0206">Cytoskeleton</keyword>
<dbReference type="CDD" id="cd00200">
    <property type="entry name" value="WD40"/>
    <property type="match status" value="1"/>
</dbReference>
<dbReference type="InterPro" id="IPR056795">
    <property type="entry name" value="PAC1-like_LisH-like_dom"/>
</dbReference>
<reference evidence="16" key="1">
    <citation type="submission" date="2016-04" db="EMBL/GenBank/DDBJ databases">
        <authorList>
            <person name="Guldener U."/>
            <person name="Guldener U."/>
        </authorList>
    </citation>
    <scope>NUCLEOTIDE SEQUENCE [LARGE SCALE GENOMIC DNA]</scope>
    <source>
        <strain evidence="16">UB2112</strain>
    </source>
</reference>
<dbReference type="GO" id="GO:0000922">
    <property type="term" value="C:spindle pole"/>
    <property type="evidence" value="ECO:0007669"/>
    <property type="project" value="UniProtKB-SubCell"/>
</dbReference>
<dbReference type="PROSITE" id="PS00678">
    <property type="entry name" value="WD_REPEATS_1"/>
    <property type="match status" value="4"/>
</dbReference>
<evidence type="ECO:0000259" key="13">
    <source>
        <dbReference type="Pfam" id="PF24951"/>
    </source>
</evidence>
<keyword evidence="4 11" id="KW-0132">Cell division</keyword>
<dbReference type="InterPro" id="IPR036322">
    <property type="entry name" value="WD40_repeat_dom_sf"/>
</dbReference>
<dbReference type="SMART" id="SM00667">
    <property type="entry name" value="LisH"/>
    <property type="match status" value="1"/>
</dbReference>
<dbReference type="Gene3D" id="1.20.960.30">
    <property type="match status" value="1"/>
</dbReference>
<dbReference type="EMBL" id="ULHB01000140">
    <property type="protein sequence ID" value="SYW83189.1"/>
    <property type="molecule type" value="Genomic_DNA"/>
</dbReference>
<dbReference type="PANTHER" id="PTHR22847">
    <property type="entry name" value="WD40 REPEAT PROTEIN"/>
    <property type="match status" value="1"/>
</dbReference>
<dbReference type="OrthoDB" id="10264588at2759"/>
<dbReference type="InterPro" id="IPR001680">
    <property type="entry name" value="WD40_rpt"/>
</dbReference>
<keyword evidence="17" id="KW-1185">Reference proteome</keyword>
<comment type="subcellular location">
    <subcellularLocation>
        <location evidence="11">Cytoplasm</location>
        <location evidence="11">Cytoskeleton</location>
    </subcellularLocation>
    <subcellularLocation>
        <location evidence="11">Cytoplasm</location>
        <location evidence="11">Cytoskeleton</location>
        <location evidence="11">Spindle pole</location>
    </subcellularLocation>
    <text evidence="11">Localizes to the plus ends of microtubules at the hyphal tip and the mitotic spindle poles.</text>
</comment>
<dbReference type="InterPro" id="IPR037190">
    <property type="entry name" value="LIS1_N"/>
</dbReference>
<dbReference type="GO" id="GO:0000132">
    <property type="term" value="P:establishment of mitotic spindle orientation"/>
    <property type="evidence" value="ECO:0007669"/>
    <property type="project" value="UniProtKB-UniRule"/>
</dbReference>
<keyword evidence="2 11" id="KW-0963">Cytoplasm</keyword>
<dbReference type="GO" id="GO:0016787">
    <property type="term" value="F:hydrolase activity"/>
    <property type="evidence" value="ECO:0007669"/>
    <property type="project" value="UniProtKB-KW"/>
</dbReference>
<dbReference type="GO" id="GO:0005874">
    <property type="term" value="C:microtubule"/>
    <property type="evidence" value="ECO:0007669"/>
    <property type="project" value="UniProtKB-KW"/>
</dbReference>
<dbReference type="Pfam" id="PF24951">
    <property type="entry name" value="LisH_PAC1"/>
    <property type="match status" value="1"/>
</dbReference>
<dbReference type="Gene3D" id="2.130.10.10">
    <property type="entry name" value="YVTN repeat-like/Quinoprotein amine dehydrogenase"/>
    <property type="match status" value="1"/>
</dbReference>
<proteinExistence type="inferred from homology"/>
<dbReference type="SMART" id="SM00320">
    <property type="entry name" value="WD40"/>
    <property type="match status" value="7"/>
</dbReference>
<evidence type="ECO:0000256" key="10">
    <source>
        <dbReference type="ARBA" id="ARBA00023306"/>
    </source>
</evidence>
<dbReference type="AlphaFoldDB" id="A0A1K0GRS5"/>
<dbReference type="GO" id="GO:0023052">
    <property type="term" value="P:signaling"/>
    <property type="evidence" value="ECO:0007669"/>
    <property type="project" value="UniProtKB-ARBA"/>
</dbReference>
<dbReference type="PROSITE" id="PS50294">
    <property type="entry name" value="WD_REPEATS_REGION"/>
    <property type="match status" value="5"/>
</dbReference>
<evidence type="ECO:0000313" key="17">
    <source>
        <dbReference type="Proteomes" id="UP000658997"/>
    </source>
</evidence>
<dbReference type="InterPro" id="IPR017252">
    <property type="entry name" value="Dynein_regulator_LIS1"/>
</dbReference>
<dbReference type="PROSITE" id="PS50082">
    <property type="entry name" value="WD_REPEATS_2"/>
    <property type="match status" value="6"/>
</dbReference>